<dbReference type="Gene3D" id="3.80.10.10">
    <property type="entry name" value="Ribonuclease Inhibitor"/>
    <property type="match status" value="1"/>
</dbReference>
<dbReference type="PANTHER" id="PTHR16083:SF25">
    <property type="entry name" value="C-JID DOMAIN-CONTAINING PROTEIN"/>
    <property type="match status" value="1"/>
</dbReference>
<protein>
    <submittedName>
        <fullName evidence="1">Uncharacterized protein</fullName>
    </submittedName>
</protein>
<reference evidence="1 2" key="1">
    <citation type="journal article" date="2020" name="Mol. Plant">
        <title>The Chromosome-Based Rubber Tree Genome Provides New Insights into Spurge Genome Evolution and Rubber Biosynthesis.</title>
        <authorList>
            <person name="Liu J."/>
            <person name="Shi C."/>
            <person name="Shi C.C."/>
            <person name="Li W."/>
            <person name="Zhang Q.J."/>
            <person name="Zhang Y."/>
            <person name="Li K."/>
            <person name="Lu H.F."/>
            <person name="Shi C."/>
            <person name="Zhu S.T."/>
            <person name="Xiao Z.Y."/>
            <person name="Nan H."/>
            <person name="Yue Y."/>
            <person name="Zhu X.G."/>
            <person name="Wu Y."/>
            <person name="Hong X.N."/>
            <person name="Fan G.Y."/>
            <person name="Tong Y."/>
            <person name="Zhang D."/>
            <person name="Mao C.L."/>
            <person name="Liu Y.L."/>
            <person name="Hao S.J."/>
            <person name="Liu W.Q."/>
            <person name="Lv M.Q."/>
            <person name="Zhang H.B."/>
            <person name="Liu Y."/>
            <person name="Hu-Tang G.R."/>
            <person name="Wang J.P."/>
            <person name="Wang J.H."/>
            <person name="Sun Y.H."/>
            <person name="Ni S.B."/>
            <person name="Chen W.B."/>
            <person name="Zhang X.C."/>
            <person name="Jiao Y.N."/>
            <person name="Eichler E.E."/>
            <person name="Li G.H."/>
            <person name="Liu X."/>
            <person name="Gao L.Z."/>
        </authorList>
    </citation>
    <scope>NUCLEOTIDE SEQUENCE [LARGE SCALE GENOMIC DNA]</scope>
    <source>
        <strain evidence="2">cv. GT1</strain>
        <tissue evidence="1">Leaf</tissue>
    </source>
</reference>
<comment type="caution">
    <text evidence="1">The sequence shown here is derived from an EMBL/GenBank/DDBJ whole genome shotgun (WGS) entry which is preliminary data.</text>
</comment>
<proteinExistence type="predicted"/>
<dbReference type="SUPFAM" id="SSF52058">
    <property type="entry name" value="L domain-like"/>
    <property type="match status" value="1"/>
</dbReference>
<evidence type="ECO:0000313" key="2">
    <source>
        <dbReference type="Proteomes" id="UP000467840"/>
    </source>
</evidence>
<dbReference type="EMBL" id="JAAGAX010000003">
    <property type="protein sequence ID" value="KAF2319803.1"/>
    <property type="molecule type" value="Genomic_DNA"/>
</dbReference>
<gene>
    <name evidence="1" type="ORF">GH714_019102</name>
</gene>
<organism evidence="1 2">
    <name type="scientific">Hevea brasiliensis</name>
    <name type="common">Para rubber tree</name>
    <name type="synonym">Siphonia brasiliensis</name>
    <dbReference type="NCBI Taxonomy" id="3981"/>
    <lineage>
        <taxon>Eukaryota</taxon>
        <taxon>Viridiplantae</taxon>
        <taxon>Streptophyta</taxon>
        <taxon>Embryophyta</taxon>
        <taxon>Tracheophyta</taxon>
        <taxon>Spermatophyta</taxon>
        <taxon>Magnoliopsida</taxon>
        <taxon>eudicotyledons</taxon>
        <taxon>Gunneridae</taxon>
        <taxon>Pentapetalae</taxon>
        <taxon>rosids</taxon>
        <taxon>fabids</taxon>
        <taxon>Malpighiales</taxon>
        <taxon>Euphorbiaceae</taxon>
        <taxon>Crotonoideae</taxon>
        <taxon>Micrandreae</taxon>
        <taxon>Hevea</taxon>
    </lineage>
</organism>
<dbReference type="AlphaFoldDB" id="A0A6A6N5M5"/>
<dbReference type="PANTHER" id="PTHR16083">
    <property type="entry name" value="LEUCINE RICH REPEAT CONTAINING PROTEIN"/>
    <property type="match status" value="1"/>
</dbReference>
<keyword evidence="2" id="KW-1185">Reference proteome</keyword>
<sequence>MEIRSECKLVEEIANNVLEKLSLISSSDSYNDNLVGIDSRVKKVESLLGSWKSEIFRPQLLFGGHEDKEKETDLVFRNCINMDKDIYEKVMEVVLAMHLFKHKIVHLCIPGDEVPQRMRYKNQSGFSLSFGLEHVFLWNHWFFNMEDSFVEASFQFYPTFPVFDCEAIIKCGALGNLKFLDLSYSLELTKVPDLSSAPNLEFLCLRGCGNLIEIPSSIGKSKCLKEVALHGCSKLDSLPQSICNLKSLTLLDISDCFNISGLPENIGNLELLKNLYISGSGIKTLRSSINQLGKLEDLRCRGCEGLTLPSLTGLSRIVNLCIAGVELPQTMRYKNKSGSSLSFRLDRPNMIGLSFFAVFNPKNYSCDPMIQISCRAHFVDESGHSSKNFYSDLLNLRVDPLYSEHVFLWSKLFDMEVNFIEASFQFCIDKHSSKPPYPVNRDYEAIIKCGVHPIFQDDCLCRDEKRSKNQEDEEGGTSS</sequence>
<dbReference type="Proteomes" id="UP000467840">
    <property type="component" value="Chromosome 10"/>
</dbReference>
<accession>A0A6A6N5M5</accession>
<dbReference type="InterPro" id="IPR032675">
    <property type="entry name" value="LRR_dom_sf"/>
</dbReference>
<name>A0A6A6N5M5_HEVBR</name>
<evidence type="ECO:0000313" key="1">
    <source>
        <dbReference type="EMBL" id="KAF2319803.1"/>
    </source>
</evidence>